<evidence type="ECO:0000313" key="3">
    <source>
        <dbReference type="EMBL" id="PZF84752.1"/>
    </source>
</evidence>
<dbReference type="Gene3D" id="3.40.190.10">
    <property type="entry name" value="Periplasmic binding protein-like II"/>
    <property type="match status" value="1"/>
</dbReference>
<dbReference type="PANTHER" id="PTHR30290">
    <property type="entry name" value="PERIPLASMIC BINDING COMPONENT OF ABC TRANSPORTER"/>
    <property type="match status" value="1"/>
</dbReference>
<name>A0A2W2BFI2_9ACTN</name>
<dbReference type="InterPro" id="IPR000914">
    <property type="entry name" value="SBP_5_dom"/>
</dbReference>
<evidence type="ECO:0000313" key="4">
    <source>
        <dbReference type="Proteomes" id="UP000248764"/>
    </source>
</evidence>
<dbReference type="InterPro" id="IPR030678">
    <property type="entry name" value="Peptide/Ni-bd"/>
</dbReference>
<dbReference type="EMBL" id="POTW01000013">
    <property type="protein sequence ID" value="PZF84752.1"/>
    <property type="molecule type" value="Genomic_DNA"/>
</dbReference>
<protein>
    <submittedName>
        <fullName evidence="3">ABC transporter substrate-binding protein</fullName>
    </submittedName>
</protein>
<keyword evidence="1" id="KW-0732">Signal</keyword>
<dbReference type="GO" id="GO:0043190">
    <property type="term" value="C:ATP-binding cassette (ABC) transporter complex"/>
    <property type="evidence" value="ECO:0007669"/>
    <property type="project" value="InterPro"/>
</dbReference>
<dbReference type="GO" id="GO:0015833">
    <property type="term" value="P:peptide transport"/>
    <property type="evidence" value="ECO:0007669"/>
    <property type="project" value="TreeGrafter"/>
</dbReference>
<organism evidence="3 4">
    <name type="scientific">Jiangella anatolica</name>
    <dbReference type="NCBI Taxonomy" id="2670374"/>
    <lineage>
        <taxon>Bacteria</taxon>
        <taxon>Bacillati</taxon>
        <taxon>Actinomycetota</taxon>
        <taxon>Actinomycetes</taxon>
        <taxon>Jiangellales</taxon>
        <taxon>Jiangellaceae</taxon>
        <taxon>Jiangella</taxon>
    </lineage>
</organism>
<dbReference type="Gene3D" id="3.10.105.10">
    <property type="entry name" value="Dipeptide-binding Protein, Domain 3"/>
    <property type="match status" value="1"/>
</dbReference>
<dbReference type="AlphaFoldDB" id="A0A2W2BFI2"/>
<dbReference type="Pfam" id="PF00496">
    <property type="entry name" value="SBP_bac_5"/>
    <property type="match status" value="1"/>
</dbReference>
<dbReference type="GO" id="GO:1904680">
    <property type="term" value="F:peptide transmembrane transporter activity"/>
    <property type="evidence" value="ECO:0007669"/>
    <property type="project" value="TreeGrafter"/>
</dbReference>
<reference evidence="3 4" key="1">
    <citation type="submission" date="2018-01" db="EMBL/GenBank/DDBJ databases">
        <title>Draft genome sequence of Jiangella sp. GTF31.</title>
        <authorList>
            <person name="Sahin N."/>
            <person name="Ay H."/>
            <person name="Saygin H."/>
        </authorList>
    </citation>
    <scope>NUCLEOTIDE SEQUENCE [LARGE SCALE GENOMIC DNA]</scope>
    <source>
        <strain evidence="3 4">GTF31</strain>
    </source>
</reference>
<dbReference type="Gene3D" id="3.90.76.10">
    <property type="entry name" value="Dipeptide-binding Protein, Domain 1"/>
    <property type="match status" value="1"/>
</dbReference>
<dbReference type="PIRSF" id="PIRSF002741">
    <property type="entry name" value="MppA"/>
    <property type="match status" value="1"/>
</dbReference>
<feature type="chain" id="PRO_5038687682" evidence="1">
    <location>
        <begin position="27"/>
        <end position="509"/>
    </location>
</feature>
<dbReference type="PROSITE" id="PS51257">
    <property type="entry name" value="PROKAR_LIPOPROTEIN"/>
    <property type="match status" value="1"/>
</dbReference>
<dbReference type="GO" id="GO:0042597">
    <property type="term" value="C:periplasmic space"/>
    <property type="evidence" value="ECO:0007669"/>
    <property type="project" value="UniProtKB-ARBA"/>
</dbReference>
<dbReference type="Proteomes" id="UP000248764">
    <property type="component" value="Unassembled WGS sequence"/>
</dbReference>
<dbReference type="CDD" id="cd00995">
    <property type="entry name" value="PBP2_NikA_DppA_OppA_like"/>
    <property type="match status" value="1"/>
</dbReference>
<keyword evidence="4" id="KW-1185">Reference proteome</keyword>
<feature type="domain" description="Solute-binding protein family 5" evidence="2">
    <location>
        <begin position="86"/>
        <end position="429"/>
    </location>
</feature>
<comment type="caution">
    <text evidence="3">The sequence shown here is derived from an EMBL/GenBank/DDBJ whole genome shotgun (WGS) entry which is preliminary data.</text>
</comment>
<sequence length="509" mass="53931">MTIRTRRSLAAAAGTVALLIVAAACSSDDPASETGDSEAAGGDLTVAGPIPIENLDPHGTAALDAGTQLAARAIFSQLVVSSGPGEFEGELAESWEPSADTSEWTFSLRAGVEFSDGTPVTAADVVASFNRVLAGEGPLAGNFGGYTAAAPDDSTVVFTSPAPDAAFLGKISSFFVTPQAAADEGFFQDPIGSGPFVVESFEPGATLQLAPNPGYWDGEPALDSLEIQAIPEVAARMTALQTGEIDITWSIPDDQIAQLRSDSNLTVENVASPAVFTMWMNSSIPALQDAAVRRALWQAVDFESIIASLYPETGTPADAPISPAVLGYAPQEPVEYDPDAAKAALDAAGFDYENTVIRWQFSQPTFRNFVDAVVSDLAEIGVTVEPLEKEQAVFLEDLLALNWDMNLQQLGTQGFDPATNLGRLYTCEANRMGYCNEELDAILAEAGSTSDTAQREELYAQASQIIWDDAVGMYPMFVEQPYAWQNSVEGFEPVPDGVPYFDEVTVSGD</sequence>
<dbReference type="SUPFAM" id="SSF53850">
    <property type="entry name" value="Periplasmic binding protein-like II"/>
    <property type="match status" value="1"/>
</dbReference>
<dbReference type="InterPro" id="IPR039424">
    <property type="entry name" value="SBP_5"/>
</dbReference>
<evidence type="ECO:0000259" key="2">
    <source>
        <dbReference type="Pfam" id="PF00496"/>
    </source>
</evidence>
<gene>
    <name evidence="3" type="ORF">C1I92_07770</name>
</gene>
<dbReference type="RefSeq" id="WP_111254094.1">
    <property type="nucleotide sequence ID" value="NZ_POTW01000013.1"/>
</dbReference>
<feature type="signal peptide" evidence="1">
    <location>
        <begin position="1"/>
        <end position="26"/>
    </location>
</feature>
<evidence type="ECO:0000256" key="1">
    <source>
        <dbReference type="SAM" id="SignalP"/>
    </source>
</evidence>
<proteinExistence type="predicted"/>
<accession>A0A2W2BFI2</accession>